<proteinExistence type="predicted"/>
<organism evidence="2 3">
    <name type="scientific">Odynerus spinipes</name>
    <dbReference type="NCBI Taxonomy" id="1348599"/>
    <lineage>
        <taxon>Eukaryota</taxon>
        <taxon>Metazoa</taxon>
        <taxon>Ecdysozoa</taxon>
        <taxon>Arthropoda</taxon>
        <taxon>Hexapoda</taxon>
        <taxon>Insecta</taxon>
        <taxon>Pterygota</taxon>
        <taxon>Neoptera</taxon>
        <taxon>Endopterygota</taxon>
        <taxon>Hymenoptera</taxon>
        <taxon>Apocrita</taxon>
        <taxon>Aculeata</taxon>
        <taxon>Vespoidea</taxon>
        <taxon>Vespidae</taxon>
        <taxon>Eumeninae</taxon>
        <taxon>Odynerus</taxon>
    </lineage>
</organism>
<name>A0AAD9VS11_9HYME</name>
<feature type="region of interest" description="Disordered" evidence="1">
    <location>
        <begin position="42"/>
        <end position="84"/>
    </location>
</feature>
<comment type="caution">
    <text evidence="2">The sequence shown here is derived from an EMBL/GenBank/DDBJ whole genome shotgun (WGS) entry which is preliminary data.</text>
</comment>
<protein>
    <submittedName>
        <fullName evidence="2">Uncharacterized protein</fullName>
    </submittedName>
</protein>
<sequence length="84" mass="9621">MDNHSFPLFRIIELRSLPPNAGRYKLQCSLLKHPKIERGVLERTSPANCDRGFAQNGNPHWRPRRAQSLSTPEETLRSEDPALT</sequence>
<accession>A0AAD9VS11</accession>
<gene>
    <name evidence="2" type="ORF">KPH14_002494</name>
</gene>
<dbReference type="EMBL" id="JAIFRP010000023">
    <property type="protein sequence ID" value="KAK2584898.1"/>
    <property type="molecule type" value="Genomic_DNA"/>
</dbReference>
<reference evidence="2" key="1">
    <citation type="submission" date="2021-08" db="EMBL/GenBank/DDBJ databases">
        <authorList>
            <person name="Misof B."/>
            <person name="Oliver O."/>
            <person name="Podsiadlowski L."/>
            <person name="Donath A."/>
            <person name="Peters R."/>
            <person name="Mayer C."/>
            <person name="Rust J."/>
            <person name="Gunkel S."/>
            <person name="Lesny P."/>
            <person name="Martin S."/>
            <person name="Oeyen J.P."/>
            <person name="Petersen M."/>
            <person name="Panagiotis P."/>
            <person name="Wilbrandt J."/>
            <person name="Tanja T."/>
        </authorList>
    </citation>
    <scope>NUCLEOTIDE SEQUENCE</scope>
    <source>
        <strain evidence="2">GBR_01_08_01A</strain>
        <tissue evidence="2">Thorax + abdomen</tissue>
    </source>
</reference>
<reference evidence="2" key="2">
    <citation type="journal article" date="2023" name="Commun. Biol.">
        <title>Intrasexual cuticular hydrocarbon dimorphism in a wasp sheds light on hydrocarbon biosynthesis genes in Hymenoptera.</title>
        <authorList>
            <person name="Moris V.C."/>
            <person name="Podsiadlowski L."/>
            <person name="Martin S."/>
            <person name="Oeyen J.P."/>
            <person name="Donath A."/>
            <person name="Petersen M."/>
            <person name="Wilbrandt J."/>
            <person name="Misof B."/>
            <person name="Liedtke D."/>
            <person name="Thamm M."/>
            <person name="Scheiner R."/>
            <person name="Schmitt T."/>
            <person name="Niehuis O."/>
        </authorList>
    </citation>
    <scope>NUCLEOTIDE SEQUENCE</scope>
    <source>
        <strain evidence="2">GBR_01_08_01A</strain>
    </source>
</reference>
<evidence type="ECO:0000256" key="1">
    <source>
        <dbReference type="SAM" id="MobiDB-lite"/>
    </source>
</evidence>
<feature type="compositionally biased region" description="Basic and acidic residues" evidence="1">
    <location>
        <begin position="74"/>
        <end position="84"/>
    </location>
</feature>
<dbReference type="Proteomes" id="UP001258017">
    <property type="component" value="Unassembled WGS sequence"/>
</dbReference>
<keyword evidence="3" id="KW-1185">Reference proteome</keyword>
<evidence type="ECO:0000313" key="3">
    <source>
        <dbReference type="Proteomes" id="UP001258017"/>
    </source>
</evidence>
<evidence type="ECO:0000313" key="2">
    <source>
        <dbReference type="EMBL" id="KAK2584898.1"/>
    </source>
</evidence>
<dbReference type="AlphaFoldDB" id="A0AAD9VS11"/>